<dbReference type="PROSITE" id="PS50977">
    <property type="entry name" value="HTH_TETR_2"/>
    <property type="match status" value="1"/>
</dbReference>
<keyword evidence="3" id="KW-0804">Transcription</keyword>
<dbReference type="Gene3D" id="1.10.357.10">
    <property type="entry name" value="Tetracycline Repressor, domain 2"/>
    <property type="match status" value="1"/>
</dbReference>
<dbReference type="PANTHER" id="PTHR30055:SF234">
    <property type="entry name" value="HTH-TYPE TRANSCRIPTIONAL REGULATOR BETI"/>
    <property type="match status" value="1"/>
</dbReference>
<evidence type="ECO:0000259" key="5">
    <source>
        <dbReference type="PROSITE" id="PS50977"/>
    </source>
</evidence>
<proteinExistence type="predicted"/>
<keyword evidence="1" id="KW-0805">Transcription regulation</keyword>
<dbReference type="Pfam" id="PF21597">
    <property type="entry name" value="TetR_C_43"/>
    <property type="match status" value="1"/>
</dbReference>
<evidence type="ECO:0000256" key="4">
    <source>
        <dbReference type="PROSITE-ProRule" id="PRU00335"/>
    </source>
</evidence>
<keyword evidence="2 4" id="KW-0238">DNA-binding</keyword>
<dbReference type="PANTHER" id="PTHR30055">
    <property type="entry name" value="HTH-TYPE TRANSCRIPTIONAL REGULATOR RUTR"/>
    <property type="match status" value="1"/>
</dbReference>
<feature type="DNA-binding region" description="H-T-H motif" evidence="4">
    <location>
        <begin position="33"/>
        <end position="52"/>
    </location>
</feature>
<dbReference type="InterPro" id="IPR036271">
    <property type="entry name" value="Tet_transcr_reg_TetR-rel_C_sf"/>
</dbReference>
<dbReference type="RefSeq" id="WP_273943409.1">
    <property type="nucleotide sequence ID" value="NZ_CP097263.1"/>
</dbReference>
<evidence type="ECO:0000256" key="3">
    <source>
        <dbReference type="ARBA" id="ARBA00023163"/>
    </source>
</evidence>
<protein>
    <submittedName>
        <fullName evidence="6">TetR/AcrR family transcriptional regulator</fullName>
    </submittedName>
</protein>
<evidence type="ECO:0000313" key="6">
    <source>
        <dbReference type="EMBL" id="MFC0546050.1"/>
    </source>
</evidence>
<dbReference type="InterPro" id="IPR009057">
    <property type="entry name" value="Homeodomain-like_sf"/>
</dbReference>
<dbReference type="SUPFAM" id="SSF46689">
    <property type="entry name" value="Homeodomain-like"/>
    <property type="match status" value="1"/>
</dbReference>
<feature type="domain" description="HTH tetR-type" evidence="5">
    <location>
        <begin position="11"/>
        <end position="70"/>
    </location>
</feature>
<accession>A0ABV6N0F5</accession>
<dbReference type="InterPro" id="IPR050109">
    <property type="entry name" value="HTH-type_TetR-like_transc_reg"/>
</dbReference>
<comment type="caution">
    <text evidence="6">The sequence shown here is derived from an EMBL/GenBank/DDBJ whole genome shotgun (WGS) entry which is preliminary data.</text>
</comment>
<evidence type="ECO:0000256" key="2">
    <source>
        <dbReference type="ARBA" id="ARBA00023125"/>
    </source>
</evidence>
<dbReference type="InterPro" id="IPR049445">
    <property type="entry name" value="TetR_SbtR-like_C"/>
</dbReference>
<keyword evidence="7" id="KW-1185">Reference proteome</keyword>
<name>A0ABV6N0F5_9PSEU</name>
<dbReference type="Proteomes" id="UP001589810">
    <property type="component" value="Unassembled WGS sequence"/>
</dbReference>
<reference evidence="6 7" key="1">
    <citation type="submission" date="2024-09" db="EMBL/GenBank/DDBJ databases">
        <authorList>
            <person name="Sun Q."/>
            <person name="Mori K."/>
        </authorList>
    </citation>
    <scope>NUCLEOTIDE SEQUENCE [LARGE SCALE GENOMIC DNA]</scope>
    <source>
        <strain evidence="6 7">TBRC 1432</strain>
    </source>
</reference>
<organism evidence="6 7">
    <name type="scientific">Kutzneria chonburiensis</name>
    <dbReference type="NCBI Taxonomy" id="1483604"/>
    <lineage>
        <taxon>Bacteria</taxon>
        <taxon>Bacillati</taxon>
        <taxon>Actinomycetota</taxon>
        <taxon>Actinomycetes</taxon>
        <taxon>Pseudonocardiales</taxon>
        <taxon>Pseudonocardiaceae</taxon>
        <taxon>Kutzneria</taxon>
    </lineage>
</organism>
<dbReference type="SUPFAM" id="SSF48498">
    <property type="entry name" value="Tetracyclin repressor-like, C-terminal domain"/>
    <property type="match status" value="1"/>
</dbReference>
<gene>
    <name evidence="6" type="ORF">ACFFH7_31360</name>
</gene>
<dbReference type="InterPro" id="IPR001647">
    <property type="entry name" value="HTH_TetR"/>
</dbReference>
<dbReference type="EMBL" id="JBHLUD010000011">
    <property type="protein sequence ID" value="MFC0546050.1"/>
    <property type="molecule type" value="Genomic_DNA"/>
</dbReference>
<dbReference type="PRINTS" id="PR00455">
    <property type="entry name" value="HTHTETR"/>
</dbReference>
<evidence type="ECO:0000256" key="1">
    <source>
        <dbReference type="ARBA" id="ARBA00023015"/>
    </source>
</evidence>
<sequence length="182" mass="19838">MTERPLRADAQRNRDALLAAAAPAFAAKGADASLEEIARQAGVAIGTLYRHFPSREALFVAVHRAEMINVAEHADALLITYEPLIALRLWLGRFTEFMTAKHGMADAFRMVLASGENPFVPMRAIVLDALSKLILACGYELRSDIDGLDILTVLNGISLATDDVEQTARLIDLVLDGLRAPR</sequence>
<evidence type="ECO:0000313" key="7">
    <source>
        <dbReference type="Proteomes" id="UP001589810"/>
    </source>
</evidence>
<dbReference type="Pfam" id="PF00440">
    <property type="entry name" value="TetR_N"/>
    <property type="match status" value="1"/>
</dbReference>